<dbReference type="Pfam" id="PF02519">
    <property type="entry name" value="Auxin_inducible"/>
    <property type="match status" value="1"/>
</dbReference>
<reference evidence="2 3" key="1">
    <citation type="submission" date="2017-09" db="EMBL/GenBank/DDBJ databases">
        <title>WGS assembly of Aquilegia coerulea Goldsmith.</title>
        <authorList>
            <person name="Hodges S."/>
            <person name="Kramer E."/>
            <person name="Nordborg M."/>
            <person name="Tomkins J."/>
            <person name="Borevitz J."/>
            <person name="Derieg N."/>
            <person name="Yan J."/>
            <person name="Mihaltcheva S."/>
            <person name="Hayes R.D."/>
            <person name="Rokhsar D."/>
        </authorList>
    </citation>
    <scope>NUCLEOTIDE SEQUENCE [LARGE SCALE GENOMIC DNA]</scope>
    <source>
        <strain evidence="3">cv. Goldsmith</strain>
    </source>
</reference>
<keyword evidence="3" id="KW-1185">Reference proteome</keyword>
<dbReference type="EMBL" id="KZ305079">
    <property type="protein sequence ID" value="PIA29176.1"/>
    <property type="molecule type" value="Genomic_DNA"/>
</dbReference>
<dbReference type="PANTHER" id="PTHR31374">
    <property type="entry name" value="AUXIN-INDUCED PROTEIN-LIKE-RELATED"/>
    <property type="match status" value="1"/>
</dbReference>
<dbReference type="STRING" id="218851.A0A2G5CD17"/>
<dbReference type="Proteomes" id="UP000230069">
    <property type="component" value="Unassembled WGS sequence"/>
</dbReference>
<dbReference type="InterPro" id="IPR003676">
    <property type="entry name" value="SAUR_fam"/>
</dbReference>
<gene>
    <name evidence="2" type="ORF">AQUCO_06200039v1</name>
</gene>
<dbReference type="InParanoid" id="A0A2G5CD17"/>
<organism evidence="2 3">
    <name type="scientific">Aquilegia coerulea</name>
    <name type="common">Rocky mountain columbine</name>
    <dbReference type="NCBI Taxonomy" id="218851"/>
    <lineage>
        <taxon>Eukaryota</taxon>
        <taxon>Viridiplantae</taxon>
        <taxon>Streptophyta</taxon>
        <taxon>Embryophyta</taxon>
        <taxon>Tracheophyta</taxon>
        <taxon>Spermatophyta</taxon>
        <taxon>Magnoliopsida</taxon>
        <taxon>Ranunculales</taxon>
        <taxon>Ranunculaceae</taxon>
        <taxon>Thalictroideae</taxon>
        <taxon>Aquilegia</taxon>
    </lineage>
</organism>
<evidence type="ECO:0000313" key="3">
    <source>
        <dbReference type="Proteomes" id="UP000230069"/>
    </source>
</evidence>
<dbReference type="OrthoDB" id="1930622at2759"/>
<name>A0A2G5CD17_AQUCA</name>
<dbReference type="PANTHER" id="PTHR31374:SF275">
    <property type="entry name" value="AUXIN-INDUCED PROTEIN 6B-LIKE"/>
    <property type="match status" value="1"/>
</dbReference>
<comment type="similarity">
    <text evidence="1">Belongs to the ARG7 family.</text>
</comment>
<dbReference type="AlphaFoldDB" id="A0A2G5CD17"/>
<sequence>MKKRLHTIVKLKHAVQKLQRVLLSLVGWKFIRCQQLDNSTVKEGCFAVFTMNENKPKKFLISLNYLAHPAFVKLLEETEQEFGFDQPGVLVVPCQANELQSILSERISGN</sequence>
<evidence type="ECO:0000256" key="1">
    <source>
        <dbReference type="ARBA" id="ARBA00006974"/>
    </source>
</evidence>
<proteinExistence type="inferred from homology"/>
<dbReference type="GO" id="GO:0009733">
    <property type="term" value="P:response to auxin"/>
    <property type="evidence" value="ECO:0007669"/>
    <property type="project" value="InterPro"/>
</dbReference>
<evidence type="ECO:0000313" key="2">
    <source>
        <dbReference type="EMBL" id="PIA29176.1"/>
    </source>
</evidence>
<protein>
    <submittedName>
        <fullName evidence="2">Uncharacterized protein</fullName>
    </submittedName>
</protein>
<accession>A0A2G5CD17</accession>